<keyword evidence="2" id="KW-1185">Reference proteome</keyword>
<sequence length="133" mass="14356">MRVTGSGATGRMELGLASTHAPTATSYTQRTRMCVTGSGRLGERSWVFPLRMRVYQCAYPAHAYVCHGGLRSWGLPLRMRVCALTFPGACVFQVPAAGSKELPHPGVIPHSRPPRAGKGSQRAHLLHFSSEGP</sequence>
<proteinExistence type="predicted"/>
<reference evidence="1" key="1">
    <citation type="journal article" date="2022" name="bioRxiv">
        <title>Sequencing and chromosome-scale assembly of the giantPleurodeles waltlgenome.</title>
        <authorList>
            <person name="Brown T."/>
            <person name="Elewa A."/>
            <person name="Iarovenko S."/>
            <person name="Subramanian E."/>
            <person name="Araus A.J."/>
            <person name="Petzold A."/>
            <person name="Susuki M."/>
            <person name="Suzuki K.-i.T."/>
            <person name="Hayashi T."/>
            <person name="Toyoda A."/>
            <person name="Oliveira C."/>
            <person name="Osipova E."/>
            <person name="Leigh N.D."/>
            <person name="Simon A."/>
            <person name="Yun M.H."/>
        </authorList>
    </citation>
    <scope>NUCLEOTIDE SEQUENCE</scope>
    <source>
        <strain evidence="1">20211129_DDA</strain>
        <tissue evidence="1">Liver</tissue>
    </source>
</reference>
<comment type="caution">
    <text evidence="1">The sequence shown here is derived from an EMBL/GenBank/DDBJ whole genome shotgun (WGS) entry which is preliminary data.</text>
</comment>
<name>A0AAV7WDL5_PLEWA</name>
<gene>
    <name evidence="1" type="ORF">NDU88_007458</name>
</gene>
<protein>
    <submittedName>
        <fullName evidence="1">Uncharacterized protein</fullName>
    </submittedName>
</protein>
<evidence type="ECO:0000313" key="2">
    <source>
        <dbReference type="Proteomes" id="UP001066276"/>
    </source>
</evidence>
<dbReference type="AlphaFoldDB" id="A0AAV7WDL5"/>
<accession>A0AAV7WDL5</accession>
<evidence type="ECO:0000313" key="1">
    <source>
        <dbReference type="EMBL" id="KAJ1212122.1"/>
    </source>
</evidence>
<dbReference type="Proteomes" id="UP001066276">
    <property type="component" value="Chromosome 1_2"/>
</dbReference>
<organism evidence="1 2">
    <name type="scientific">Pleurodeles waltl</name>
    <name type="common">Iberian ribbed newt</name>
    <dbReference type="NCBI Taxonomy" id="8319"/>
    <lineage>
        <taxon>Eukaryota</taxon>
        <taxon>Metazoa</taxon>
        <taxon>Chordata</taxon>
        <taxon>Craniata</taxon>
        <taxon>Vertebrata</taxon>
        <taxon>Euteleostomi</taxon>
        <taxon>Amphibia</taxon>
        <taxon>Batrachia</taxon>
        <taxon>Caudata</taxon>
        <taxon>Salamandroidea</taxon>
        <taxon>Salamandridae</taxon>
        <taxon>Pleurodelinae</taxon>
        <taxon>Pleurodeles</taxon>
    </lineage>
</organism>
<dbReference type="EMBL" id="JANPWB010000002">
    <property type="protein sequence ID" value="KAJ1212122.1"/>
    <property type="molecule type" value="Genomic_DNA"/>
</dbReference>